<dbReference type="Proteomes" id="UP000250572">
    <property type="component" value="Unassembled WGS sequence"/>
</dbReference>
<dbReference type="CDD" id="cd14316">
    <property type="entry name" value="UBA2_UBAP1_like"/>
    <property type="match status" value="1"/>
</dbReference>
<feature type="compositionally biased region" description="Low complexity" evidence="1">
    <location>
        <begin position="226"/>
        <end position="235"/>
    </location>
</feature>
<dbReference type="InterPro" id="IPR038870">
    <property type="entry name" value="UBAP1"/>
</dbReference>
<gene>
    <name evidence="3" type="ORF">CCH79_00015359</name>
</gene>
<organism evidence="3 4">
    <name type="scientific">Gambusia affinis</name>
    <name type="common">Western mosquitofish</name>
    <name type="synonym">Heterandria affinis</name>
    <dbReference type="NCBI Taxonomy" id="33528"/>
    <lineage>
        <taxon>Eukaryota</taxon>
        <taxon>Metazoa</taxon>
        <taxon>Chordata</taxon>
        <taxon>Craniata</taxon>
        <taxon>Vertebrata</taxon>
        <taxon>Euteleostomi</taxon>
        <taxon>Actinopterygii</taxon>
        <taxon>Neopterygii</taxon>
        <taxon>Teleostei</taxon>
        <taxon>Neoteleostei</taxon>
        <taxon>Acanthomorphata</taxon>
        <taxon>Ovalentaria</taxon>
        <taxon>Atherinomorphae</taxon>
        <taxon>Cyprinodontiformes</taxon>
        <taxon>Poeciliidae</taxon>
        <taxon>Poeciliinae</taxon>
        <taxon>Gambusia</taxon>
    </lineage>
</organism>
<keyword evidence="4" id="KW-1185">Reference proteome</keyword>
<dbReference type="InterPro" id="IPR042575">
    <property type="entry name" value="UBAP1_C"/>
</dbReference>
<dbReference type="GO" id="GO:0000813">
    <property type="term" value="C:ESCRT I complex"/>
    <property type="evidence" value="ECO:0007669"/>
    <property type="project" value="InterPro"/>
</dbReference>
<evidence type="ECO:0000259" key="2">
    <source>
        <dbReference type="PROSITE" id="PS51497"/>
    </source>
</evidence>
<dbReference type="PROSITE" id="PS51497">
    <property type="entry name" value="UMA"/>
    <property type="match status" value="1"/>
</dbReference>
<dbReference type="GO" id="GO:0043130">
    <property type="term" value="F:ubiquitin binding"/>
    <property type="evidence" value="ECO:0007669"/>
    <property type="project" value="InterPro"/>
</dbReference>
<dbReference type="InterPro" id="IPR049467">
    <property type="entry name" value="UBAP-1-like_UBA2"/>
</dbReference>
<sequence>MNILEDVPFQTPLGPLGVEIQMSTLPDISVPQCHQIMQETEYGFNLERWILTGQQPVSQVPSCPPYWLMFSTPQETHKHTPRGQDLWVSRPRSHSLSSAEGCWLHHRAVKFLPADSDEEDDSYKDIAGVPRERPRSAAARDPVSRVKDMHLAHSSHRGKPGLSPVLKGHRATSSLPDCRPPLRALEQLRSQQASSLSQGQKNGKKRQRSLGRRFSQNTPPAEHSPSRPLQQRPSSAGSVRNRRRKVVFLLGRSMNHIKGAVCNFYLFIFYIFVKAVSLSLPLIDPLYVTSLSSKVRPLRHDGRQKNLCAPESLSKNGYVDFAVTENGHRVLRGRLQRKKRVKTKLVLTTPGSRGVFFDSAAELLTALSQEERELLETITEKGYPLRTAILALQKTGYQSPEKVLKYLVACDRLCQLGYDEAQVEEALEMFQNCESKAAEFLHLLTQFDEMGFQQSAIKEVLLVHENHRERALEELMTRMA</sequence>
<accession>A0A315W3R8</accession>
<dbReference type="PANTHER" id="PTHR15960:SF3">
    <property type="entry name" value="UBIQUITIN-ASSOCIATED PROTEIN 1-LIKE"/>
    <property type="match status" value="1"/>
</dbReference>
<evidence type="ECO:0000256" key="1">
    <source>
        <dbReference type="SAM" id="MobiDB-lite"/>
    </source>
</evidence>
<protein>
    <recommendedName>
        <fullName evidence="2">UMA domain-containing protein</fullName>
    </recommendedName>
</protein>
<dbReference type="InterPro" id="IPR023340">
    <property type="entry name" value="UMA"/>
</dbReference>
<feature type="domain" description="UMA" evidence="2">
    <location>
        <begin position="4"/>
        <end position="51"/>
    </location>
</feature>
<evidence type="ECO:0000313" key="3">
    <source>
        <dbReference type="EMBL" id="PWA30465.1"/>
    </source>
</evidence>
<dbReference type="AlphaFoldDB" id="A0A315W3R8"/>
<feature type="compositionally biased region" description="Basic and acidic residues" evidence="1">
    <location>
        <begin position="142"/>
        <end position="151"/>
    </location>
</feature>
<evidence type="ECO:0000313" key="4">
    <source>
        <dbReference type="Proteomes" id="UP000250572"/>
    </source>
</evidence>
<dbReference type="Pfam" id="PF21267">
    <property type="entry name" value="UBAP-1_UBA2"/>
    <property type="match status" value="1"/>
</dbReference>
<dbReference type="Gene3D" id="1.20.120.1920">
    <property type="entry name" value="UBAP1 SOUBA domain"/>
    <property type="match status" value="1"/>
</dbReference>
<feature type="compositionally biased region" description="Low complexity" evidence="1">
    <location>
        <begin position="185"/>
        <end position="200"/>
    </location>
</feature>
<reference evidence="3 4" key="1">
    <citation type="journal article" date="2018" name="G3 (Bethesda)">
        <title>A High-Quality Reference Genome for the Invasive Mosquitofish Gambusia affinis Using a Chicago Library.</title>
        <authorList>
            <person name="Hoffberg S.L."/>
            <person name="Troendle N.J."/>
            <person name="Glenn T.C."/>
            <person name="Mahmud O."/>
            <person name="Louha S."/>
            <person name="Chalopin D."/>
            <person name="Bennetzen J.L."/>
            <person name="Mauricio R."/>
        </authorList>
    </citation>
    <scope>NUCLEOTIDE SEQUENCE [LARGE SCALE GENOMIC DNA]</scope>
    <source>
        <strain evidence="3">NE01/NJP1002.9</strain>
        <tissue evidence="3">Muscle</tissue>
    </source>
</reference>
<dbReference type="GO" id="GO:0043162">
    <property type="term" value="P:ubiquitin-dependent protein catabolic process via the multivesicular body sorting pathway"/>
    <property type="evidence" value="ECO:0007669"/>
    <property type="project" value="InterPro"/>
</dbReference>
<dbReference type="EMBL" id="NHOQ01000384">
    <property type="protein sequence ID" value="PWA30465.1"/>
    <property type="molecule type" value="Genomic_DNA"/>
</dbReference>
<name>A0A315W3R8_GAMAF</name>
<comment type="caution">
    <text evidence="3">The sequence shown here is derived from an EMBL/GenBank/DDBJ whole genome shotgun (WGS) entry which is preliminary data.</text>
</comment>
<feature type="region of interest" description="Disordered" evidence="1">
    <location>
        <begin position="116"/>
        <end position="240"/>
    </location>
</feature>
<dbReference type="PANTHER" id="PTHR15960">
    <property type="entry name" value="LD44032P"/>
    <property type="match status" value="1"/>
</dbReference>
<feature type="compositionally biased region" description="Basic residues" evidence="1">
    <location>
        <begin position="202"/>
        <end position="211"/>
    </location>
</feature>
<proteinExistence type="predicted"/>